<gene>
    <name evidence="1" type="ORF">IAC96_11540</name>
</gene>
<reference evidence="1" key="2">
    <citation type="journal article" date="2021" name="PeerJ">
        <title>Extensive microbial diversity within the chicken gut microbiome revealed by metagenomics and culture.</title>
        <authorList>
            <person name="Gilroy R."/>
            <person name="Ravi A."/>
            <person name="Getino M."/>
            <person name="Pursley I."/>
            <person name="Horton D.L."/>
            <person name="Alikhan N.F."/>
            <person name="Baker D."/>
            <person name="Gharbi K."/>
            <person name="Hall N."/>
            <person name="Watson M."/>
            <person name="Adriaenssens E.M."/>
            <person name="Foster-Nyarko E."/>
            <person name="Jarju S."/>
            <person name="Secka A."/>
            <person name="Antonio M."/>
            <person name="Oren A."/>
            <person name="Chaudhuri R.R."/>
            <person name="La Ragione R."/>
            <person name="Hildebrand F."/>
            <person name="Pallen M.J."/>
        </authorList>
    </citation>
    <scope>NUCLEOTIDE SEQUENCE</scope>
    <source>
        <strain evidence="1">ChiW13-3771</strain>
    </source>
</reference>
<reference evidence="1" key="1">
    <citation type="submission" date="2020-10" db="EMBL/GenBank/DDBJ databases">
        <authorList>
            <person name="Gilroy R."/>
        </authorList>
    </citation>
    <scope>NUCLEOTIDE SEQUENCE</scope>
    <source>
        <strain evidence="1">ChiW13-3771</strain>
    </source>
</reference>
<sequence length="128" mass="15069">MEENFEYAIEADMYWFNSSTNDGITNKKNMLLDLSSSEVIGNRYISGILSGLFLNDTVVRKTYYEAGASYYYHKNEYWFEITGPKKAVEREVFANLFAIYAENDKMTVKFIEKWFPNMAKRFLKDISK</sequence>
<dbReference type="AlphaFoldDB" id="A0A9D1EFY7"/>
<organism evidence="1 2">
    <name type="scientific">Candidatus Fimimorpha faecalis</name>
    <dbReference type="NCBI Taxonomy" id="2840824"/>
    <lineage>
        <taxon>Bacteria</taxon>
        <taxon>Bacillati</taxon>
        <taxon>Bacillota</taxon>
        <taxon>Clostridia</taxon>
        <taxon>Eubacteriales</taxon>
        <taxon>Candidatus Fimimorpha</taxon>
    </lineage>
</organism>
<proteinExistence type="predicted"/>
<evidence type="ECO:0000313" key="2">
    <source>
        <dbReference type="Proteomes" id="UP000824201"/>
    </source>
</evidence>
<accession>A0A9D1EFY7</accession>
<comment type="caution">
    <text evidence="1">The sequence shown here is derived from an EMBL/GenBank/DDBJ whole genome shotgun (WGS) entry which is preliminary data.</text>
</comment>
<name>A0A9D1EFY7_9FIRM</name>
<dbReference type="Proteomes" id="UP000824201">
    <property type="component" value="Unassembled WGS sequence"/>
</dbReference>
<protein>
    <submittedName>
        <fullName evidence="1">Uncharacterized protein</fullName>
    </submittedName>
</protein>
<dbReference type="EMBL" id="DVHN01000154">
    <property type="protein sequence ID" value="HIR89569.1"/>
    <property type="molecule type" value="Genomic_DNA"/>
</dbReference>
<evidence type="ECO:0000313" key="1">
    <source>
        <dbReference type="EMBL" id="HIR89569.1"/>
    </source>
</evidence>